<dbReference type="InterPro" id="IPR050109">
    <property type="entry name" value="HTH-type_TetR-like_transc_reg"/>
</dbReference>
<evidence type="ECO:0000256" key="2">
    <source>
        <dbReference type="ARBA" id="ARBA00023125"/>
    </source>
</evidence>
<evidence type="ECO:0000256" key="5">
    <source>
        <dbReference type="SAM" id="MobiDB-lite"/>
    </source>
</evidence>
<keyword evidence="2 4" id="KW-0238">DNA-binding</keyword>
<evidence type="ECO:0000313" key="8">
    <source>
        <dbReference type="Proteomes" id="UP000306378"/>
    </source>
</evidence>
<evidence type="ECO:0000256" key="1">
    <source>
        <dbReference type="ARBA" id="ARBA00023015"/>
    </source>
</evidence>
<feature type="region of interest" description="Disordered" evidence="5">
    <location>
        <begin position="1"/>
        <end position="21"/>
    </location>
</feature>
<protein>
    <submittedName>
        <fullName evidence="7">TetR/AcrR family transcriptional regulator</fullName>
    </submittedName>
</protein>
<dbReference type="SUPFAM" id="SSF46689">
    <property type="entry name" value="Homeodomain-like"/>
    <property type="match status" value="1"/>
</dbReference>
<keyword evidence="1" id="KW-0805">Transcription regulation</keyword>
<dbReference type="PANTHER" id="PTHR30055:SF148">
    <property type="entry name" value="TETR-FAMILY TRANSCRIPTIONAL REGULATOR"/>
    <property type="match status" value="1"/>
</dbReference>
<evidence type="ECO:0000256" key="4">
    <source>
        <dbReference type="PROSITE-ProRule" id="PRU00335"/>
    </source>
</evidence>
<proteinExistence type="predicted"/>
<organism evidence="7 8">
    <name type="scientific">Nocardia cyriacigeorgica</name>
    <dbReference type="NCBI Taxonomy" id="135487"/>
    <lineage>
        <taxon>Bacteria</taxon>
        <taxon>Bacillati</taxon>
        <taxon>Actinomycetota</taxon>
        <taxon>Actinomycetes</taxon>
        <taxon>Mycobacteriales</taxon>
        <taxon>Nocardiaceae</taxon>
        <taxon>Nocardia</taxon>
    </lineage>
</organism>
<dbReference type="PRINTS" id="PR00455">
    <property type="entry name" value="HTHTETR"/>
</dbReference>
<dbReference type="PROSITE" id="PS50977">
    <property type="entry name" value="HTH_TETR_2"/>
    <property type="match status" value="1"/>
</dbReference>
<dbReference type="Gene3D" id="1.10.10.60">
    <property type="entry name" value="Homeodomain-like"/>
    <property type="match status" value="1"/>
</dbReference>
<name>A0A5R8NUF3_9NOCA</name>
<sequence>MNRYRADMPGTTSPRVGRPRDRDVDAALLEAAARLVVERGYAALSLQAVADEAETSRPALYRRYADRAELVMAVLIDRFGLQPGGLDLGGLEAELLAIQRHQRDLFTEPVLCKALPGLLADLASNPEAARRFQEQFLTPRRVSTASILERAVARGEIAPGVDPEWICDLITGPMLMRALVPSLGPIDDELVRLTVRSALDALGYRGGRN</sequence>
<dbReference type="InterPro" id="IPR001647">
    <property type="entry name" value="HTH_TetR"/>
</dbReference>
<gene>
    <name evidence="7" type="ORF">FEK34_08165</name>
</gene>
<feature type="DNA-binding region" description="H-T-H motif" evidence="4">
    <location>
        <begin position="45"/>
        <end position="64"/>
    </location>
</feature>
<keyword evidence="3" id="KW-0804">Transcription</keyword>
<dbReference type="SUPFAM" id="SSF48498">
    <property type="entry name" value="Tetracyclin repressor-like, C-terminal domain"/>
    <property type="match status" value="1"/>
</dbReference>
<evidence type="ECO:0000313" key="7">
    <source>
        <dbReference type="EMBL" id="TLF79343.1"/>
    </source>
</evidence>
<dbReference type="GO" id="GO:0003700">
    <property type="term" value="F:DNA-binding transcription factor activity"/>
    <property type="evidence" value="ECO:0007669"/>
    <property type="project" value="TreeGrafter"/>
</dbReference>
<dbReference type="AlphaFoldDB" id="A0A5R8NUF3"/>
<reference evidence="7 8" key="1">
    <citation type="submission" date="2019-05" db="EMBL/GenBank/DDBJ databases">
        <title>Genomes sequences of two Nocardia cyriacigeorgica environmental isolates, type strains Nocardia asteroides ATCC 19247 and Nocardia cyriacigeorgica DSM 44484.</title>
        <authorList>
            <person name="Vautrin F."/>
            <person name="Bergeron E."/>
            <person name="Dubost A."/>
            <person name="Abrouk D."/>
            <person name="Rodriguez Nava V."/>
            <person name="Pujic P."/>
        </authorList>
    </citation>
    <scope>NUCLEOTIDE SEQUENCE [LARGE SCALE GENOMIC DNA]</scope>
    <source>
        <strain evidence="7 8">EML 446</strain>
    </source>
</reference>
<feature type="domain" description="HTH tetR-type" evidence="6">
    <location>
        <begin position="22"/>
        <end position="82"/>
    </location>
</feature>
<evidence type="ECO:0000256" key="3">
    <source>
        <dbReference type="ARBA" id="ARBA00023163"/>
    </source>
</evidence>
<accession>A0A5R8NUF3</accession>
<dbReference type="InterPro" id="IPR036271">
    <property type="entry name" value="Tet_transcr_reg_TetR-rel_C_sf"/>
</dbReference>
<dbReference type="Pfam" id="PF16859">
    <property type="entry name" value="TetR_C_11"/>
    <property type="match status" value="1"/>
</dbReference>
<dbReference type="GO" id="GO:0000976">
    <property type="term" value="F:transcription cis-regulatory region binding"/>
    <property type="evidence" value="ECO:0007669"/>
    <property type="project" value="TreeGrafter"/>
</dbReference>
<dbReference type="EMBL" id="VBUT01000003">
    <property type="protein sequence ID" value="TLF79343.1"/>
    <property type="molecule type" value="Genomic_DNA"/>
</dbReference>
<dbReference type="InterPro" id="IPR009057">
    <property type="entry name" value="Homeodomain-like_sf"/>
</dbReference>
<dbReference type="Proteomes" id="UP000306378">
    <property type="component" value="Unassembled WGS sequence"/>
</dbReference>
<dbReference type="Gene3D" id="1.10.357.10">
    <property type="entry name" value="Tetracycline Repressor, domain 2"/>
    <property type="match status" value="1"/>
</dbReference>
<comment type="caution">
    <text evidence="7">The sequence shown here is derived from an EMBL/GenBank/DDBJ whole genome shotgun (WGS) entry which is preliminary data.</text>
</comment>
<dbReference type="InterPro" id="IPR011075">
    <property type="entry name" value="TetR_C"/>
</dbReference>
<dbReference type="Pfam" id="PF00440">
    <property type="entry name" value="TetR_N"/>
    <property type="match status" value="1"/>
</dbReference>
<evidence type="ECO:0000259" key="6">
    <source>
        <dbReference type="PROSITE" id="PS50977"/>
    </source>
</evidence>
<dbReference type="PANTHER" id="PTHR30055">
    <property type="entry name" value="HTH-TYPE TRANSCRIPTIONAL REGULATOR RUTR"/>
    <property type="match status" value="1"/>
</dbReference>